<evidence type="ECO:0000313" key="1">
    <source>
        <dbReference type="EMBL" id="MCI12681.1"/>
    </source>
</evidence>
<dbReference type="Proteomes" id="UP000265520">
    <property type="component" value="Unassembled WGS sequence"/>
</dbReference>
<keyword evidence="2" id="KW-1185">Reference proteome</keyword>
<protein>
    <submittedName>
        <fullName evidence="1">Uncharacterized protein</fullName>
    </submittedName>
</protein>
<name>A0A392PKS4_9FABA</name>
<proteinExistence type="predicted"/>
<evidence type="ECO:0000313" key="2">
    <source>
        <dbReference type="Proteomes" id="UP000265520"/>
    </source>
</evidence>
<dbReference type="AlphaFoldDB" id="A0A392PKS4"/>
<accession>A0A392PKS4</accession>
<sequence length="116" mass="13425">MDYCSCILVSWDMCGFKIFEEFGIFFYCCQFLALISNAKFSSAMHALYSAWLLAAGNANLSDTSIIIPFVHSRISSTPLPLLFSARFIISRRQFCQEIRELLRLKCFTWLEKDIEL</sequence>
<reference evidence="1 2" key="1">
    <citation type="journal article" date="2018" name="Front. Plant Sci.">
        <title>Red Clover (Trifolium pratense) and Zigzag Clover (T. medium) - A Picture of Genomic Similarities and Differences.</title>
        <authorList>
            <person name="Dluhosova J."/>
            <person name="Istvanek J."/>
            <person name="Nedelnik J."/>
            <person name="Repkova J."/>
        </authorList>
    </citation>
    <scope>NUCLEOTIDE SEQUENCE [LARGE SCALE GENOMIC DNA]</scope>
    <source>
        <strain evidence="2">cv. 10/8</strain>
        <tissue evidence="1">Leaf</tissue>
    </source>
</reference>
<organism evidence="1 2">
    <name type="scientific">Trifolium medium</name>
    <dbReference type="NCBI Taxonomy" id="97028"/>
    <lineage>
        <taxon>Eukaryota</taxon>
        <taxon>Viridiplantae</taxon>
        <taxon>Streptophyta</taxon>
        <taxon>Embryophyta</taxon>
        <taxon>Tracheophyta</taxon>
        <taxon>Spermatophyta</taxon>
        <taxon>Magnoliopsida</taxon>
        <taxon>eudicotyledons</taxon>
        <taxon>Gunneridae</taxon>
        <taxon>Pentapetalae</taxon>
        <taxon>rosids</taxon>
        <taxon>fabids</taxon>
        <taxon>Fabales</taxon>
        <taxon>Fabaceae</taxon>
        <taxon>Papilionoideae</taxon>
        <taxon>50 kb inversion clade</taxon>
        <taxon>NPAAA clade</taxon>
        <taxon>Hologalegina</taxon>
        <taxon>IRL clade</taxon>
        <taxon>Trifolieae</taxon>
        <taxon>Trifolium</taxon>
    </lineage>
</organism>
<comment type="caution">
    <text evidence="1">The sequence shown here is derived from an EMBL/GenBank/DDBJ whole genome shotgun (WGS) entry which is preliminary data.</text>
</comment>
<dbReference type="EMBL" id="LXQA010085136">
    <property type="protein sequence ID" value="MCI12681.1"/>
    <property type="molecule type" value="Genomic_DNA"/>
</dbReference>